<proteinExistence type="predicted"/>
<dbReference type="PANTHER" id="PTHR47592:SF27">
    <property type="entry name" value="OS08G0421700 PROTEIN"/>
    <property type="match status" value="1"/>
</dbReference>
<dbReference type="Pfam" id="PF22936">
    <property type="entry name" value="Pol_BBD"/>
    <property type="match status" value="1"/>
</dbReference>
<dbReference type="PANTHER" id="PTHR47592">
    <property type="entry name" value="PBF68 PROTEIN"/>
    <property type="match status" value="1"/>
</dbReference>
<evidence type="ECO:0000313" key="2">
    <source>
        <dbReference type="EMBL" id="MCI68621.1"/>
    </source>
</evidence>
<accession>A0A392U573</accession>
<keyword evidence="3" id="KW-1185">Reference proteome</keyword>
<organism evidence="2 3">
    <name type="scientific">Trifolium medium</name>
    <dbReference type="NCBI Taxonomy" id="97028"/>
    <lineage>
        <taxon>Eukaryota</taxon>
        <taxon>Viridiplantae</taxon>
        <taxon>Streptophyta</taxon>
        <taxon>Embryophyta</taxon>
        <taxon>Tracheophyta</taxon>
        <taxon>Spermatophyta</taxon>
        <taxon>Magnoliopsida</taxon>
        <taxon>eudicotyledons</taxon>
        <taxon>Gunneridae</taxon>
        <taxon>Pentapetalae</taxon>
        <taxon>rosids</taxon>
        <taxon>fabids</taxon>
        <taxon>Fabales</taxon>
        <taxon>Fabaceae</taxon>
        <taxon>Papilionoideae</taxon>
        <taxon>50 kb inversion clade</taxon>
        <taxon>NPAAA clade</taxon>
        <taxon>Hologalegina</taxon>
        <taxon>IRL clade</taxon>
        <taxon>Trifolieae</taxon>
        <taxon>Trifolium</taxon>
    </lineage>
</organism>
<name>A0A392U573_9FABA</name>
<sequence length="76" mass="8531">MVGVSEGWWIDIGATLHVCYERAMFKTYTTVENQKVQMGNAHTYDVAGTGNVELKFISGKTLILKDVMHVPETKKI</sequence>
<comment type="caution">
    <text evidence="2">The sequence shown here is derived from an EMBL/GenBank/DDBJ whole genome shotgun (WGS) entry which is preliminary data.</text>
</comment>
<reference evidence="2 3" key="1">
    <citation type="journal article" date="2018" name="Front. Plant Sci.">
        <title>Red Clover (Trifolium pratense) and Zigzag Clover (T. medium) - A Picture of Genomic Similarities and Differences.</title>
        <authorList>
            <person name="Dluhosova J."/>
            <person name="Istvanek J."/>
            <person name="Nedelnik J."/>
            <person name="Repkova J."/>
        </authorList>
    </citation>
    <scope>NUCLEOTIDE SEQUENCE [LARGE SCALE GENOMIC DNA]</scope>
    <source>
        <strain evidence="3">cv. 10/8</strain>
        <tissue evidence="2">Leaf</tissue>
    </source>
</reference>
<feature type="domain" description="Retrovirus-related Pol polyprotein from transposon TNT 1-94-like beta-barrel" evidence="1">
    <location>
        <begin position="8"/>
        <end position="75"/>
    </location>
</feature>
<dbReference type="EMBL" id="LXQA010739773">
    <property type="protein sequence ID" value="MCI68621.1"/>
    <property type="molecule type" value="Genomic_DNA"/>
</dbReference>
<dbReference type="InterPro" id="IPR054722">
    <property type="entry name" value="PolX-like_BBD"/>
</dbReference>
<protein>
    <recommendedName>
        <fullName evidence="1">Retrovirus-related Pol polyprotein from transposon TNT 1-94-like beta-barrel domain-containing protein</fullName>
    </recommendedName>
</protein>
<feature type="non-terminal residue" evidence="2">
    <location>
        <position position="76"/>
    </location>
</feature>
<dbReference type="Proteomes" id="UP000265520">
    <property type="component" value="Unassembled WGS sequence"/>
</dbReference>
<evidence type="ECO:0000313" key="3">
    <source>
        <dbReference type="Proteomes" id="UP000265520"/>
    </source>
</evidence>
<dbReference type="AlphaFoldDB" id="A0A392U573"/>
<evidence type="ECO:0000259" key="1">
    <source>
        <dbReference type="Pfam" id="PF22936"/>
    </source>
</evidence>